<organism evidence="11 12">
    <name type="scientific">Chionoecetes opilio</name>
    <name type="common">Atlantic snow crab</name>
    <name type="synonym">Cancer opilio</name>
    <dbReference type="NCBI Taxonomy" id="41210"/>
    <lineage>
        <taxon>Eukaryota</taxon>
        <taxon>Metazoa</taxon>
        <taxon>Ecdysozoa</taxon>
        <taxon>Arthropoda</taxon>
        <taxon>Crustacea</taxon>
        <taxon>Multicrustacea</taxon>
        <taxon>Malacostraca</taxon>
        <taxon>Eumalacostraca</taxon>
        <taxon>Eucarida</taxon>
        <taxon>Decapoda</taxon>
        <taxon>Pleocyemata</taxon>
        <taxon>Brachyura</taxon>
        <taxon>Eubrachyura</taxon>
        <taxon>Majoidea</taxon>
        <taxon>Majidae</taxon>
        <taxon>Chionoecetes</taxon>
    </lineage>
</organism>
<evidence type="ECO:0000256" key="4">
    <source>
        <dbReference type="ARBA" id="ARBA00023017"/>
    </source>
</evidence>
<proteinExistence type="predicted"/>
<evidence type="ECO:0000256" key="8">
    <source>
        <dbReference type="SAM" id="MobiDB-lite"/>
    </source>
</evidence>
<feature type="compositionally biased region" description="Low complexity" evidence="8">
    <location>
        <begin position="508"/>
        <end position="517"/>
    </location>
</feature>
<feature type="coiled-coil region" evidence="7">
    <location>
        <begin position="1282"/>
        <end position="1397"/>
    </location>
</feature>
<evidence type="ECO:0000259" key="10">
    <source>
        <dbReference type="Pfam" id="PF13358"/>
    </source>
</evidence>
<feature type="region of interest" description="Disordered" evidence="8">
    <location>
        <begin position="1406"/>
        <end position="1432"/>
    </location>
</feature>
<dbReference type="GO" id="GO:0003676">
    <property type="term" value="F:nucleic acid binding"/>
    <property type="evidence" value="ECO:0007669"/>
    <property type="project" value="InterPro"/>
</dbReference>
<feature type="compositionally biased region" description="Basic and acidic residues" evidence="8">
    <location>
        <begin position="1488"/>
        <end position="1506"/>
    </location>
</feature>
<feature type="coiled-coil region" evidence="7">
    <location>
        <begin position="563"/>
        <end position="735"/>
    </location>
</feature>
<feature type="domain" description="Tc1-like transposase DDE" evidence="10">
    <location>
        <begin position="107"/>
        <end position="253"/>
    </location>
</feature>
<feature type="region of interest" description="Disordered" evidence="8">
    <location>
        <begin position="370"/>
        <end position="517"/>
    </location>
</feature>
<dbReference type="GO" id="GO:0000922">
    <property type="term" value="C:spindle pole"/>
    <property type="evidence" value="ECO:0007669"/>
    <property type="project" value="TreeGrafter"/>
</dbReference>
<accession>A0A8J5D1C5</accession>
<evidence type="ECO:0000256" key="5">
    <source>
        <dbReference type="ARBA" id="ARBA00023054"/>
    </source>
</evidence>
<feature type="compositionally biased region" description="Low complexity" evidence="8">
    <location>
        <begin position="314"/>
        <end position="328"/>
    </location>
</feature>
<evidence type="ECO:0000313" key="11">
    <source>
        <dbReference type="EMBL" id="KAG0725010.1"/>
    </source>
</evidence>
<evidence type="ECO:0000256" key="3">
    <source>
        <dbReference type="ARBA" id="ARBA00022701"/>
    </source>
</evidence>
<dbReference type="GO" id="GO:0007097">
    <property type="term" value="P:nuclear migration"/>
    <property type="evidence" value="ECO:0007669"/>
    <property type="project" value="TreeGrafter"/>
</dbReference>
<dbReference type="Pfam" id="PF13358">
    <property type="entry name" value="DDE_3"/>
    <property type="match status" value="1"/>
</dbReference>
<dbReference type="OrthoDB" id="2130750at2759"/>
<dbReference type="InterPro" id="IPR038717">
    <property type="entry name" value="Tc1-like_DDE_dom"/>
</dbReference>
<feature type="compositionally biased region" description="Low complexity" evidence="8">
    <location>
        <begin position="385"/>
        <end position="432"/>
    </location>
</feature>
<dbReference type="GO" id="GO:0005874">
    <property type="term" value="C:microtubule"/>
    <property type="evidence" value="ECO:0007669"/>
    <property type="project" value="UniProtKB-KW"/>
</dbReference>
<keyword evidence="4" id="KW-0243">Dynein</keyword>
<feature type="coiled-coil region" evidence="7">
    <location>
        <begin position="764"/>
        <end position="899"/>
    </location>
</feature>
<gene>
    <name evidence="11" type="primary">Dctn1</name>
    <name evidence="11" type="ORF">GWK47_039415</name>
</gene>
<dbReference type="InterPro" id="IPR036397">
    <property type="entry name" value="RNaseH_sf"/>
</dbReference>
<evidence type="ECO:0000256" key="6">
    <source>
        <dbReference type="ARBA" id="ARBA00023212"/>
    </source>
</evidence>
<dbReference type="GO" id="GO:0030424">
    <property type="term" value="C:axon"/>
    <property type="evidence" value="ECO:0007669"/>
    <property type="project" value="TreeGrafter"/>
</dbReference>
<comment type="caution">
    <text evidence="11">The sequence shown here is derived from an EMBL/GenBank/DDBJ whole genome shotgun (WGS) entry which is preliminary data.</text>
</comment>
<protein>
    <submittedName>
        <fullName evidence="11">Dynactin subunit 1</fullName>
    </submittedName>
</protein>
<dbReference type="GO" id="GO:0000776">
    <property type="term" value="C:kinetochore"/>
    <property type="evidence" value="ECO:0007669"/>
    <property type="project" value="TreeGrafter"/>
</dbReference>
<dbReference type="GO" id="GO:0000132">
    <property type="term" value="P:establishment of mitotic spindle orientation"/>
    <property type="evidence" value="ECO:0007669"/>
    <property type="project" value="TreeGrafter"/>
</dbReference>
<keyword evidence="12" id="KW-1185">Reference proteome</keyword>
<keyword evidence="6" id="KW-0206">Cytoskeleton</keyword>
<feature type="compositionally biased region" description="Basic and acidic residues" evidence="8">
    <location>
        <begin position="449"/>
        <end position="468"/>
    </location>
</feature>
<evidence type="ECO:0000313" key="12">
    <source>
        <dbReference type="Proteomes" id="UP000770661"/>
    </source>
</evidence>
<sequence length="1648" mass="183853">MDGLFELGYGANIFPLQILLDHVPEVLNWVEVQAVTWPILYEGHHAVIKPLSDRFGSVSRSTVLLKHTGTCELERIWQMFTKQLQRARRVTFTKRYLAWTDDDWLSVLWSDEATFTVTCNRGVRVYRRPGSDPLDSRYVESIVKDPDSLMVWGCFSDRGLGKLVVLPKNLKVNQAVYLELLCEHLPDSFELTRASVFQQDGAPAHTAKSVTQWLDDCMVPFIKDWPGNSPDLNPIENLWHMVKKDLQGKDVSSIPKLEKAIHESWANISPEHLRNLALSLPRCLQAMKKRKSHPTKLPMFGKLPQPRQYSSQLPRTPSLSSVSFSPSPLYKTPSQTSLGRSGGGSRTDLTKAESLGNVYKASPKLDLSKVSSKIDSGDRSLLKRPPSVSSIESADSSASSPRSSVSRATPFRKPLVPTSLKPSSTPSSSFSSKIDLQAKLPLGNSGKGGQRDDRTPSKESSPRTEMKKGSSFVEARPSPRYGRESSGGGTKGGSQAILHGPRPPTLAVGSGDSGVSKVGRAAAEGHEIACQTEQTNFVETLTPQYTPGAPSSAMQTLEDKVAALQALQEMENLRGEILDLNEKLETLRVKRAQDKDKLKDGEKMKLQVEQLLEFKSRIMEAQAQLQRELQKAKADAREALENRDRHMEDTEELAENVEMLTLDKEMAEEKAETLQLELDQTKERIEELTLDLDILKTEMSDAGAAPEGLANSLQVRQLDQQNSRLRETLVKMRDLSAHDKHELQRVLKDLETKKGEMADVGRAKDKLAAQVGQLEQTISDLQEQVDAALGAEEMVEMLTDRNLNLEEKVAELLETVADLEAINDMNDQLQENARELELELREELDMASSRIREVMREREASNEVIVDQDTTIKKFRELVQKQQEQNLDMRHALEKETNKPIGTPSEIIDFKKMFTETKAHSKAIDMELRRLEVAQANQHVTYLTQYMPDNFMSRGGDHDAVLVLLLVARMISKAEIVVGGIRDKYPVPEDISRSAVLKTHAIDQYAFSARLLQLLYSMQALLHQYQHVLGTCNVEVFLRLGTLYPEMASHERNLDFYVDLLRKDQLDENVSLESLEKTVGYFTTVYPSHLLTERMDQTTYLCDTARVLAAGADATTTCASTVLVLLHPQHEECEVAVMCQDVVAAGKEINGVVKRVRRRMPQDGSVGPLTYPQEVQDTLTASTTYINNAARAMRHLTRSLLQQASLLADPDSGISGEKLKELTHQATDLIFGGEDLGPDSIKLSIQRTLNELSCITSALEKGEYDFDGTVEERTTPPVTLRAQALKNEIKDTEHLKYKLESREQDLKEIKLGVKAKNEELSEMTVRRDLAEKKLSTASRDADLTIEKLQRKLDDTLMMLRRKEKEYDETMDHLQSDIESLESEKGELREKLKLMNKKTLYDALSKSSPLTGVVSPSSPTTPSTGGVSPSVPTGGMVRDSPMLLQQITDLRTALHHATATVHSNTAQHMRSQLANLRPIKVQKLSTMVGEEKRDLSKEDMEVEGKRSSDHINTLMRQASALQKEVNALMTGVMVVDLSKRKPATLPVTATAEPAHHLISHKNKLNSLRTQITTLQDGITRALALNTPGGSVTTAFSAFPSPQLTKVLGEQDLVQVGRVTVPGEVSGNPEPVQVILQRDHLMTLHLRLLK</sequence>
<dbReference type="PANTHER" id="PTHR18916:SF6">
    <property type="entry name" value="DYNACTIN SUBUNIT 1"/>
    <property type="match status" value="1"/>
</dbReference>
<dbReference type="EMBL" id="JACEEZ010006125">
    <property type="protein sequence ID" value="KAG0725010.1"/>
    <property type="molecule type" value="Genomic_DNA"/>
</dbReference>
<evidence type="ECO:0000256" key="2">
    <source>
        <dbReference type="ARBA" id="ARBA00022490"/>
    </source>
</evidence>
<keyword evidence="5 7" id="KW-0175">Coiled coil</keyword>
<keyword evidence="3" id="KW-0493">Microtubule</keyword>
<reference evidence="11" key="1">
    <citation type="submission" date="2020-07" db="EMBL/GenBank/DDBJ databases">
        <title>The High-quality genome of the commercially important snow crab, Chionoecetes opilio.</title>
        <authorList>
            <person name="Jeong J.-H."/>
            <person name="Ryu S."/>
        </authorList>
    </citation>
    <scope>NUCLEOTIDE SEQUENCE</scope>
    <source>
        <strain evidence="11">MADBK_172401_WGS</strain>
        <tissue evidence="11">Digestive gland</tissue>
    </source>
</reference>
<name>A0A8J5D1C5_CHIOP</name>
<evidence type="ECO:0000259" key="9">
    <source>
        <dbReference type="Pfam" id="PF12455"/>
    </source>
</evidence>
<feature type="domain" description="Dynein associated protein" evidence="9">
    <location>
        <begin position="883"/>
        <end position="1160"/>
    </location>
</feature>
<dbReference type="GO" id="GO:0030286">
    <property type="term" value="C:dynein complex"/>
    <property type="evidence" value="ECO:0007669"/>
    <property type="project" value="UniProtKB-KW"/>
</dbReference>
<comment type="subcellular location">
    <subcellularLocation>
        <location evidence="1">Cytoplasm</location>
        <location evidence="1">Cytoskeleton</location>
    </subcellularLocation>
</comment>
<feature type="region of interest" description="Disordered" evidence="8">
    <location>
        <begin position="1486"/>
        <end position="1506"/>
    </location>
</feature>
<feature type="region of interest" description="Disordered" evidence="8">
    <location>
        <begin position="288"/>
        <end position="355"/>
    </location>
</feature>
<dbReference type="Pfam" id="PF12455">
    <property type="entry name" value="Dynactin"/>
    <property type="match status" value="1"/>
</dbReference>
<dbReference type="InterPro" id="IPR022157">
    <property type="entry name" value="Dynactin"/>
</dbReference>
<dbReference type="Proteomes" id="UP000770661">
    <property type="component" value="Unassembled WGS sequence"/>
</dbReference>
<evidence type="ECO:0000256" key="1">
    <source>
        <dbReference type="ARBA" id="ARBA00004245"/>
    </source>
</evidence>
<evidence type="ECO:0000256" key="7">
    <source>
        <dbReference type="SAM" id="Coils"/>
    </source>
</evidence>
<keyword evidence="2" id="KW-0963">Cytoplasm</keyword>
<dbReference type="Gene3D" id="3.30.420.10">
    <property type="entry name" value="Ribonuclease H-like superfamily/Ribonuclease H"/>
    <property type="match status" value="1"/>
</dbReference>
<dbReference type="PANTHER" id="PTHR18916">
    <property type="entry name" value="DYNACTIN 1-RELATED MICROTUBULE-BINDING"/>
    <property type="match status" value="1"/>
</dbReference>